<dbReference type="AlphaFoldDB" id="A0A1S3H536"/>
<dbReference type="STRING" id="7574.A0A1S3H536"/>
<dbReference type="Proteomes" id="UP000085678">
    <property type="component" value="Unplaced"/>
</dbReference>
<dbReference type="GeneID" id="106152168"/>
<evidence type="ECO:0000259" key="3">
    <source>
        <dbReference type="Pfam" id="PF00725"/>
    </source>
</evidence>
<accession>A0A1S3H536</accession>
<proteinExistence type="inferred from homology"/>
<feature type="domain" description="3-hydroxyacyl-CoA dehydrogenase NAD binding" evidence="4">
    <location>
        <begin position="6"/>
        <end position="186"/>
    </location>
</feature>
<dbReference type="InterPro" id="IPR006108">
    <property type="entry name" value="3HC_DH_C"/>
</dbReference>
<dbReference type="RefSeq" id="XP_013381118.1">
    <property type="nucleotide sequence ID" value="XM_013525664.2"/>
</dbReference>
<feature type="domain" description="3-hydroxyacyl-CoA dehydrogenase C-terminal" evidence="3">
    <location>
        <begin position="190"/>
        <end position="242"/>
    </location>
</feature>
<evidence type="ECO:0000256" key="1">
    <source>
        <dbReference type="ARBA" id="ARBA00009463"/>
    </source>
</evidence>
<dbReference type="InterPro" id="IPR036291">
    <property type="entry name" value="NAD(P)-bd_dom_sf"/>
</dbReference>
<dbReference type="InterPro" id="IPR006176">
    <property type="entry name" value="3-OHacyl-CoA_DH_NAD-bd"/>
</dbReference>
<evidence type="ECO:0000256" key="2">
    <source>
        <dbReference type="ARBA" id="ARBA00023002"/>
    </source>
</evidence>
<dbReference type="KEGG" id="lak:106152168"/>
<gene>
    <name evidence="6" type="primary">LOC106152168</name>
</gene>
<protein>
    <submittedName>
        <fullName evidence="6">Lambda-crystallin homolog</fullName>
    </submittedName>
</protein>
<dbReference type="OrthoDB" id="2021159at2759"/>
<name>A0A1S3H536_LINAN</name>
<dbReference type="GO" id="GO:0050104">
    <property type="term" value="F:L-gulonate 3-dehydrogenase activity"/>
    <property type="evidence" value="ECO:0007669"/>
    <property type="project" value="TreeGrafter"/>
</dbReference>
<reference evidence="6" key="1">
    <citation type="submission" date="2025-08" db="UniProtKB">
        <authorList>
            <consortium name="RefSeq"/>
        </authorList>
    </citation>
    <scope>IDENTIFICATION</scope>
    <source>
        <tissue evidence="6">Gonads</tissue>
    </source>
</reference>
<dbReference type="SUPFAM" id="SSF51735">
    <property type="entry name" value="NAD(P)-binding Rossmann-fold domains"/>
    <property type="match status" value="1"/>
</dbReference>
<keyword evidence="5" id="KW-1185">Reference proteome</keyword>
<dbReference type="GO" id="GO:0070403">
    <property type="term" value="F:NAD+ binding"/>
    <property type="evidence" value="ECO:0007669"/>
    <property type="project" value="InterPro"/>
</dbReference>
<organism evidence="5 6">
    <name type="scientific">Lingula anatina</name>
    <name type="common">Brachiopod</name>
    <name type="synonym">Lingula unguis</name>
    <dbReference type="NCBI Taxonomy" id="7574"/>
    <lineage>
        <taxon>Eukaryota</taxon>
        <taxon>Metazoa</taxon>
        <taxon>Spiralia</taxon>
        <taxon>Lophotrochozoa</taxon>
        <taxon>Brachiopoda</taxon>
        <taxon>Linguliformea</taxon>
        <taxon>Lingulata</taxon>
        <taxon>Lingulida</taxon>
        <taxon>Linguloidea</taxon>
        <taxon>Lingulidae</taxon>
        <taxon>Lingula</taxon>
    </lineage>
</organism>
<dbReference type="GO" id="GO:0006631">
    <property type="term" value="P:fatty acid metabolic process"/>
    <property type="evidence" value="ECO:0007669"/>
    <property type="project" value="InterPro"/>
</dbReference>
<dbReference type="Pfam" id="PF00725">
    <property type="entry name" value="3HCDH"/>
    <property type="match status" value="1"/>
</dbReference>
<dbReference type="FunFam" id="3.40.50.720:FF:000356">
    <property type="entry name" value="Lambda-crystallin homolog"/>
    <property type="match status" value="1"/>
</dbReference>
<dbReference type="PANTHER" id="PTHR48075">
    <property type="entry name" value="3-HYDROXYACYL-COA DEHYDROGENASE FAMILY PROTEIN"/>
    <property type="match status" value="1"/>
</dbReference>
<comment type="similarity">
    <text evidence="1">Belongs to the 3-hydroxyacyl-CoA dehydrogenase family.</text>
</comment>
<dbReference type="PANTHER" id="PTHR48075:SF1">
    <property type="entry name" value="LAMBDA-CRYSTALLIN HOMOLOG"/>
    <property type="match status" value="1"/>
</dbReference>
<evidence type="ECO:0000313" key="6">
    <source>
        <dbReference type="RefSeq" id="XP_013381118.1"/>
    </source>
</evidence>
<dbReference type="OMA" id="ALRWSFM"/>
<dbReference type="InterPro" id="IPR013328">
    <property type="entry name" value="6PGD_dom2"/>
</dbReference>
<dbReference type="InParanoid" id="A0A1S3H536"/>
<dbReference type="Pfam" id="PF02737">
    <property type="entry name" value="3HCDH_N"/>
    <property type="match status" value="1"/>
</dbReference>
<keyword evidence="2" id="KW-0560">Oxidoreductase</keyword>
<evidence type="ECO:0000259" key="4">
    <source>
        <dbReference type="Pfam" id="PF02737"/>
    </source>
</evidence>
<evidence type="ECO:0000313" key="5">
    <source>
        <dbReference type="Proteomes" id="UP000085678"/>
    </source>
</evidence>
<dbReference type="Gene3D" id="1.10.1040.10">
    <property type="entry name" value="N-(1-d-carboxylethyl)-l-norvaline Dehydrogenase, domain 2"/>
    <property type="match status" value="1"/>
</dbReference>
<dbReference type="InterPro" id="IPR008927">
    <property type="entry name" value="6-PGluconate_DH-like_C_sf"/>
</dbReference>
<dbReference type="Gene3D" id="3.40.50.720">
    <property type="entry name" value="NAD(P)-binding Rossmann-like Domain"/>
    <property type="match status" value="1"/>
</dbReference>
<sequence>MASKGNIAVLGSGLIGRSFAMLYASAGYMVKIYDISEDMLKDAMSYIEQRFTALQANGLLKGKLTAEEQLKLITVATDMRDCVESAFYVHECVPERLDLKKKVFGELDKLVKSDTILASSTSCIPASQFSEGLNLKNRCIVVHPIYPPYYAPLIELIPAPWTDADVSTRVKDLMEEVGSKPIVFKKEILGFGINRIQYAIIKVCWDLVEDDVLEPEDVEKILKNGLGMRYAFTGQFETMHMNGFGVTDNVDRYGPSIWAVLNDMKPVTELKSDSDTAKKIHDAMCRTFSTVDGLPEKRKWRDDRLMALAKLKKEMGDD</sequence>
<dbReference type="SUPFAM" id="SSF48179">
    <property type="entry name" value="6-phosphogluconate dehydrogenase C-terminal domain-like"/>
    <property type="match status" value="1"/>
</dbReference>